<dbReference type="AlphaFoldDB" id="A0A3R9MB31"/>
<keyword evidence="1" id="KW-1133">Transmembrane helix</keyword>
<evidence type="ECO:0000313" key="2">
    <source>
        <dbReference type="EMBL" id="RSK41545.1"/>
    </source>
</evidence>
<protein>
    <submittedName>
        <fullName evidence="2">Uncharacterized protein</fullName>
    </submittedName>
</protein>
<keyword evidence="3" id="KW-1185">Reference proteome</keyword>
<evidence type="ECO:0000313" key="3">
    <source>
        <dbReference type="Proteomes" id="UP000270620"/>
    </source>
</evidence>
<keyword evidence="1" id="KW-0812">Transmembrane</keyword>
<dbReference type="OrthoDB" id="1452529at2"/>
<dbReference type="EMBL" id="RWBG01000001">
    <property type="protein sequence ID" value="RSK41545.1"/>
    <property type="molecule type" value="Genomic_DNA"/>
</dbReference>
<organism evidence="2 3">
    <name type="scientific">Mangrovimonas spongiae</name>
    <dbReference type="NCBI Taxonomy" id="2494697"/>
    <lineage>
        <taxon>Bacteria</taxon>
        <taxon>Pseudomonadati</taxon>
        <taxon>Bacteroidota</taxon>
        <taxon>Flavobacteriia</taxon>
        <taxon>Flavobacteriales</taxon>
        <taxon>Flavobacteriaceae</taxon>
        <taxon>Mangrovimonas</taxon>
    </lineage>
</organism>
<feature type="transmembrane region" description="Helical" evidence="1">
    <location>
        <begin position="12"/>
        <end position="31"/>
    </location>
</feature>
<sequence>MTFPFKKSKKRFYFNLSLGILWIIVGSIGVFMDDTRWTDYIFLIIGLFYLVSSFLDTQTHHLIITKDVIKEDFLFGKSINIKNINNISEFAGDIILKTASKELTIHKQSFESDVFSNIKREIENLKIELLLN</sequence>
<proteinExistence type="predicted"/>
<feature type="transmembrane region" description="Helical" evidence="1">
    <location>
        <begin position="37"/>
        <end position="55"/>
    </location>
</feature>
<dbReference type="Proteomes" id="UP000270620">
    <property type="component" value="Unassembled WGS sequence"/>
</dbReference>
<reference evidence="2 3" key="1">
    <citation type="submission" date="2018-12" db="EMBL/GenBank/DDBJ databases">
        <title>Mangrovimonas spongiae sp. nov., a novel member of the genus Mangrovimonas isolated from marine sponge.</title>
        <authorList>
            <person name="Zhuang L."/>
            <person name="Luo L."/>
        </authorList>
    </citation>
    <scope>NUCLEOTIDE SEQUENCE [LARGE SCALE GENOMIC DNA]</scope>
    <source>
        <strain evidence="2 3">HN-E26</strain>
    </source>
</reference>
<name>A0A3R9MB31_9FLAO</name>
<gene>
    <name evidence="2" type="ORF">EJA19_01325</name>
</gene>
<dbReference type="RefSeq" id="WP_125466540.1">
    <property type="nucleotide sequence ID" value="NZ_RWBG01000001.1"/>
</dbReference>
<comment type="caution">
    <text evidence="2">The sequence shown here is derived from an EMBL/GenBank/DDBJ whole genome shotgun (WGS) entry which is preliminary data.</text>
</comment>
<keyword evidence="1" id="KW-0472">Membrane</keyword>
<accession>A0A3R9MB31</accession>
<evidence type="ECO:0000256" key="1">
    <source>
        <dbReference type="SAM" id="Phobius"/>
    </source>
</evidence>